<name>A0A5B7GWE0_PORTR</name>
<accession>A0A5B7GWE0</accession>
<feature type="compositionally biased region" description="Polar residues" evidence="1">
    <location>
        <begin position="33"/>
        <end position="50"/>
    </location>
</feature>
<proteinExistence type="predicted"/>
<dbReference type="EMBL" id="VSRR010021907">
    <property type="protein sequence ID" value="MPC64310.1"/>
    <property type="molecule type" value="Genomic_DNA"/>
</dbReference>
<comment type="caution">
    <text evidence="2">The sequence shown here is derived from an EMBL/GenBank/DDBJ whole genome shotgun (WGS) entry which is preliminary data.</text>
</comment>
<evidence type="ECO:0000256" key="1">
    <source>
        <dbReference type="SAM" id="MobiDB-lite"/>
    </source>
</evidence>
<evidence type="ECO:0000313" key="2">
    <source>
        <dbReference type="EMBL" id="MPC64310.1"/>
    </source>
</evidence>
<feature type="compositionally biased region" description="Low complexity" evidence="1">
    <location>
        <begin position="20"/>
        <end position="30"/>
    </location>
</feature>
<protein>
    <submittedName>
        <fullName evidence="2">Uncharacterized protein</fullName>
    </submittedName>
</protein>
<organism evidence="2 3">
    <name type="scientific">Portunus trituberculatus</name>
    <name type="common">Swimming crab</name>
    <name type="synonym">Neptunus trituberculatus</name>
    <dbReference type="NCBI Taxonomy" id="210409"/>
    <lineage>
        <taxon>Eukaryota</taxon>
        <taxon>Metazoa</taxon>
        <taxon>Ecdysozoa</taxon>
        <taxon>Arthropoda</taxon>
        <taxon>Crustacea</taxon>
        <taxon>Multicrustacea</taxon>
        <taxon>Malacostraca</taxon>
        <taxon>Eumalacostraca</taxon>
        <taxon>Eucarida</taxon>
        <taxon>Decapoda</taxon>
        <taxon>Pleocyemata</taxon>
        <taxon>Brachyura</taxon>
        <taxon>Eubrachyura</taxon>
        <taxon>Portunoidea</taxon>
        <taxon>Portunidae</taxon>
        <taxon>Portuninae</taxon>
        <taxon>Portunus</taxon>
    </lineage>
</organism>
<dbReference type="Proteomes" id="UP000324222">
    <property type="component" value="Unassembled WGS sequence"/>
</dbReference>
<keyword evidence="3" id="KW-1185">Reference proteome</keyword>
<dbReference type="AlphaFoldDB" id="A0A5B7GWE0"/>
<sequence length="115" mass="12648">MASSSPLYIPPTHTLPPPQTISSPTPSILPFSCTDQNINTGQPATPQHQPAVTHDSRIFSAKYFLIPFETLRHEEHKVAEAEVEAKVCSRIKVANRGLLDSVIAGLGRDREGRYD</sequence>
<gene>
    <name evidence="2" type="ORF">E2C01_058422</name>
</gene>
<evidence type="ECO:0000313" key="3">
    <source>
        <dbReference type="Proteomes" id="UP000324222"/>
    </source>
</evidence>
<reference evidence="2 3" key="1">
    <citation type="submission" date="2019-05" db="EMBL/GenBank/DDBJ databases">
        <title>Another draft genome of Portunus trituberculatus and its Hox gene families provides insights of decapod evolution.</title>
        <authorList>
            <person name="Jeong J.-H."/>
            <person name="Song I."/>
            <person name="Kim S."/>
            <person name="Choi T."/>
            <person name="Kim D."/>
            <person name="Ryu S."/>
            <person name="Kim W."/>
        </authorList>
    </citation>
    <scope>NUCLEOTIDE SEQUENCE [LARGE SCALE GENOMIC DNA]</scope>
    <source>
        <tissue evidence="2">Muscle</tissue>
    </source>
</reference>
<feature type="region of interest" description="Disordered" evidence="1">
    <location>
        <begin position="1"/>
        <end position="51"/>
    </location>
</feature>